<dbReference type="AlphaFoldDB" id="A0A3S5F9P0"/>
<proteinExistence type="inferred from homology"/>
<dbReference type="GO" id="GO:0005737">
    <property type="term" value="C:cytoplasm"/>
    <property type="evidence" value="ECO:0007669"/>
    <property type="project" value="UniProtKB-SubCell"/>
</dbReference>
<dbReference type="Gene3D" id="1.10.3900.10">
    <property type="entry name" value="YacF-like"/>
    <property type="match status" value="1"/>
</dbReference>
<evidence type="ECO:0000256" key="4">
    <source>
        <dbReference type="ARBA" id="ARBA00023306"/>
    </source>
</evidence>
<keyword evidence="1 5" id="KW-0963">Cytoplasm</keyword>
<dbReference type="Proteomes" id="UP000272771">
    <property type="component" value="Chromosome"/>
</dbReference>
<dbReference type="HAMAP" id="MF_01092">
    <property type="entry name" value="ZapD"/>
    <property type="match status" value="1"/>
</dbReference>
<dbReference type="RefSeq" id="WP_004282578.1">
    <property type="nucleotide sequence ID" value="NZ_CAUJRG010000002.1"/>
</dbReference>
<organism evidence="6 7">
    <name type="scientific">Neisseria weaveri</name>
    <dbReference type="NCBI Taxonomy" id="28091"/>
    <lineage>
        <taxon>Bacteria</taxon>
        <taxon>Pseudomonadati</taxon>
        <taxon>Pseudomonadota</taxon>
        <taxon>Betaproteobacteria</taxon>
        <taxon>Neisseriales</taxon>
        <taxon>Neisseriaceae</taxon>
        <taxon>Neisseria</taxon>
    </lineage>
</organism>
<dbReference type="STRING" id="28091.SAMEA3174300_01451"/>
<dbReference type="OrthoDB" id="5294622at2"/>
<dbReference type="InterPro" id="IPR009777">
    <property type="entry name" value="ZapD"/>
</dbReference>
<keyword evidence="3 5" id="KW-0717">Septation</keyword>
<evidence type="ECO:0000256" key="2">
    <source>
        <dbReference type="ARBA" id="ARBA00022618"/>
    </source>
</evidence>
<evidence type="ECO:0000256" key="1">
    <source>
        <dbReference type="ARBA" id="ARBA00022490"/>
    </source>
</evidence>
<dbReference type="InterPro" id="IPR027462">
    <property type="entry name" value="ZapD_C"/>
</dbReference>
<dbReference type="PANTHER" id="PTHR39455:SF1">
    <property type="entry name" value="CELL DIVISION PROTEIN ZAPD"/>
    <property type="match status" value="1"/>
</dbReference>
<gene>
    <name evidence="5" type="primary">zapD</name>
    <name evidence="6" type="ORF">NCTC12742_00826</name>
</gene>
<dbReference type="Gene3D" id="2.60.440.10">
    <property type="entry name" value="YacF-like domains"/>
    <property type="match status" value="1"/>
</dbReference>
<evidence type="ECO:0000313" key="7">
    <source>
        <dbReference type="Proteomes" id="UP000272771"/>
    </source>
</evidence>
<dbReference type="GO" id="GO:0043093">
    <property type="term" value="P:FtsZ-dependent cytokinesis"/>
    <property type="evidence" value="ECO:0007669"/>
    <property type="project" value="UniProtKB-UniRule"/>
</dbReference>
<keyword evidence="7" id="KW-1185">Reference proteome</keyword>
<comment type="function">
    <text evidence="5">Cell division factor that enhances FtsZ-ring assembly. Directly interacts with FtsZ and promotes bundling of FtsZ protofilaments, with a reduction in FtsZ GTPase activity.</text>
</comment>
<dbReference type="PANTHER" id="PTHR39455">
    <property type="entry name" value="CELL DIVISION PROTEIN ZAPD"/>
    <property type="match status" value="1"/>
</dbReference>
<comment type="subcellular location">
    <subcellularLocation>
        <location evidence="5">Cytoplasm</location>
    </subcellularLocation>
    <text evidence="5">Localizes to mid-cell in an FtsZ-dependent manner.</text>
</comment>
<protein>
    <recommendedName>
        <fullName evidence="5">Cell division protein ZapD</fullName>
    </recommendedName>
    <alternativeName>
        <fullName evidence="5">Z ring-associated protein D</fullName>
    </alternativeName>
</protein>
<accession>A0A3S5F9P0</accession>
<dbReference type="GO" id="GO:0000917">
    <property type="term" value="P:division septum assembly"/>
    <property type="evidence" value="ECO:0007669"/>
    <property type="project" value="UniProtKB-KW"/>
</dbReference>
<dbReference type="SUPFAM" id="SSF160950">
    <property type="entry name" value="YacF-like"/>
    <property type="match status" value="1"/>
</dbReference>
<dbReference type="EMBL" id="LR134533">
    <property type="protein sequence ID" value="VEJ50700.1"/>
    <property type="molecule type" value="Genomic_DNA"/>
</dbReference>
<name>A0A3S5F9P0_9NEIS</name>
<keyword evidence="4 5" id="KW-0131">Cell cycle</keyword>
<reference evidence="6 7" key="1">
    <citation type="submission" date="2018-12" db="EMBL/GenBank/DDBJ databases">
        <authorList>
            <consortium name="Pathogen Informatics"/>
        </authorList>
    </citation>
    <scope>NUCLEOTIDE SEQUENCE [LARGE SCALE GENOMIC DNA]</scope>
    <source>
        <strain evidence="6 7">NCTC12742</strain>
    </source>
</reference>
<dbReference type="InterPro" id="IPR036268">
    <property type="entry name" value="ZapD_sf"/>
</dbReference>
<sequence>MICFEHPLSERVRSFLRIEHLFNRFHMECKREDSVWPHHLALFTLFEIMECAGRAEVKLDILQELERQKQLLDTHRDSGSTDQDRSGLEQKLHQVSGCLQEVQQKFGQHLRENEWLMAIKQRMAVPGGTSPLDSSSYYFWQQQPYQRRSDDLQNWISTLMPTYHAIQVLLKILRSNTWSVDCVAKNGNYQHNSLAQNIHMLAIEVDMARNALPEVSANKYFTHIRFVHASQVSARGKQMTEDVPFKLIMCSFDPVVA</sequence>
<evidence type="ECO:0000313" key="6">
    <source>
        <dbReference type="EMBL" id="VEJ50700.1"/>
    </source>
</evidence>
<comment type="similarity">
    <text evidence="5">Belongs to the ZapD family.</text>
</comment>
<keyword evidence="2 5" id="KW-0132">Cell division</keyword>
<dbReference type="GO" id="GO:0032153">
    <property type="term" value="C:cell division site"/>
    <property type="evidence" value="ECO:0007669"/>
    <property type="project" value="TreeGrafter"/>
</dbReference>
<comment type="subunit">
    <text evidence="5">Interacts with FtsZ.</text>
</comment>
<evidence type="ECO:0000256" key="3">
    <source>
        <dbReference type="ARBA" id="ARBA00023210"/>
    </source>
</evidence>
<evidence type="ECO:0000256" key="5">
    <source>
        <dbReference type="HAMAP-Rule" id="MF_01092"/>
    </source>
</evidence>
<dbReference type="KEGG" id="nwe:SAMEA3174300_1451"/>
<dbReference type="NCBIfam" id="NF003656">
    <property type="entry name" value="PRK05287.1-4"/>
    <property type="match status" value="1"/>
</dbReference>
<dbReference type="Pfam" id="PF07072">
    <property type="entry name" value="ZapD"/>
    <property type="match status" value="1"/>
</dbReference>